<name>A0A2R5G1J8_9STRA</name>
<feature type="compositionally biased region" description="Polar residues" evidence="4">
    <location>
        <begin position="495"/>
        <end position="525"/>
    </location>
</feature>
<keyword evidence="1" id="KW-0436">Ligase</keyword>
<keyword evidence="6" id="KW-1185">Reference proteome</keyword>
<feature type="compositionally biased region" description="Polar residues" evidence="4">
    <location>
        <begin position="722"/>
        <end position="732"/>
    </location>
</feature>
<feature type="region of interest" description="Disordered" evidence="4">
    <location>
        <begin position="491"/>
        <end position="619"/>
    </location>
</feature>
<dbReference type="AlphaFoldDB" id="A0A2R5G1J8"/>
<evidence type="ECO:0000313" key="5">
    <source>
        <dbReference type="EMBL" id="GBG24897.1"/>
    </source>
</evidence>
<dbReference type="EMBL" id="BEYU01000009">
    <property type="protein sequence ID" value="GBG24897.1"/>
    <property type="molecule type" value="Genomic_DNA"/>
</dbReference>
<evidence type="ECO:0000256" key="4">
    <source>
        <dbReference type="SAM" id="MobiDB-lite"/>
    </source>
</evidence>
<proteinExistence type="predicted"/>
<gene>
    <name evidence="5" type="ORF">FCC1311_011152</name>
</gene>
<accession>A0A2R5G1J8</accession>
<dbReference type="PANTHER" id="PTHR12241:SF147">
    <property type="entry name" value="TUBULIN POLYGLUTAMYLASE TTLL7"/>
    <property type="match status" value="1"/>
</dbReference>
<dbReference type="InParanoid" id="A0A2R5G1J8"/>
<keyword evidence="2" id="KW-0547">Nucleotide-binding</keyword>
<protein>
    <submittedName>
        <fullName evidence="5">Tubulin polyglutamylase TTLL6</fullName>
    </submittedName>
</protein>
<evidence type="ECO:0000256" key="2">
    <source>
        <dbReference type="ARBA" id="ARBA00022741"/>
    </source>
</evidence>
<evidence type="ECO:0000256" key="3">
    <source>
        <dbReference type="ARBA" id="ARBA00022840"/>
    </source>
</evidence>
<organism evidence="5 6">
    <name type="scientific">Hondaea fermentalgiana</name>
    <dbReference type="NCBI Taxonomy" id="2315210"/>
    <lineage>
        <taxon>Eukaryota</taxon>
        <taxon>Sar</taxon>
        <taxon>Stramenopiles</taxon>
        <taxon>Bigyra</taxon>
        <taxon>Labyrinthulomycetes</taxon>
        <taxon>Thraustochytrida</taxon>
        <taxon>Thraustochytriidae</taxon>
        <taxon>Hondaea</taxon>
    </lineage>
</organism>
<feature type="region of interest" description="Disordered" evidence="4">
    <location>
        <begin position="1"/>
        <end position="77"/>
    </location>
</feature>
<evidence type="ECO:0000256" key="1">
    <source>
        <dbReference type="ARBA" id="ARBA00022598"/>
    </source>
</evidence>
<feature type="region of interest" description="Disordered" evidence="4">
    <location>
        <begin position="696"/>
        <end position="732"/>
    </location>
</feature>
<sequence length="745" mass="82644">MTTADAEIVKSSSSSGSSSSSNSSSENYPEESMNGILKRVAPKQEHIDSDGNSPTKEKENAKQEQNDPSHENQDSQSTDAILLAKARGLEVPEMNINLNQTRYQVVRDCAENLGWGLSDTGRGAWSIAWHDCGGITAESSISTLNPLQKINHFPGMSKICQKCKLGLTIGRLAGSMPELFDFHPKTWSLPKEKESLRKWFQLEFASRKQRPVLIVKPDGGCQGNGIFLSNELKDLDDLQGLSAVQQYLPNPFLINGFKFDLRIYVVVTSCTPSLRAFQHSQGLVRFCTVKYERPRRENLANRFMHLTNYAVNKHNANYKDGQRNNETGLGAHQGGRGASDGAEEASKWSLEQLYDYLAERGHDVEHVQRNVQDIIVKTLLSIQPSLAQDYRACFGKEGASQAGSKEGFRCFELLGFDIMLDAGLQPWVIEVNHSPSLHCDAPLDRRVKEQVVRESLVLGCVDADDLLAGEARPRPTSLADQRERMGELLAKRRGLTTSSGSVPASTSTTGQNSDLSPQGTPRQGGSFSGRATEMRDNKVHVLRSETRAISPETVAHDDESSADQEGEAAAKVGDDTNSPPFENETDDQFVKSQNQEVSPQSQSVQATSSSPNVSSEDSLLQKLRTAYEDAHCGGFRRILPYDPNQPEAEAYARIEAFKTPLMKENPVTMRRRIVIEKQRQELEAERERVRIMTGDRPVFKSINADGSSREPSPRGERDTNGPLKNNVQSRTQVQMRIQTLQFDGF</sequence>
<dbReference type="OrthoDB" id="202825at2759"/>
<feature type="region of interest" description="Disordered" evidence="4">
    <location>
        <begin position="316"/>
        <end position="341"/>
    </location>
</feature>
<dbReference type="Gene3D" id="3.30.470.20">
    <property type="entry name" value="ATP-grasp fold, B domain"/>
    <property type="match status" value="1"/>
</dbReference>
<feature type="compositionally biased region" description="Low complexity" evidence="4">
    <location>
        <begin position="11"/>
        <end position="25"/>
    </location>
</feature>
<dbReference type="GO" id="GO:0000226">
    <property type="term" value="P:microtubule cytoskeleton organization"/>
    <property type="evidence" value="ECO:0007669"/>
    <property type="project" value="TreeGrafter"/>
</dbReference>
<reference evidence="5 6" key="1">
    <citation type="submission" date="2017-12" db="EMBL/GenBank/DDBJ databases">
        <title>Sequencing, de novo assembly and annotation of complete genome of a new Thraustochytrid species, strain FCC1311.</title>
        <authorList>
            <person name="Sedici K."/>
            <person name="Godart F."/>
            <person name="Aiese Cigliano R."/>
            <person name="Sanseverino W."/>
            <person name="Barakat M."/>
            <person name="Ortet P."/>
            <person name="Marechal E."/>
            <person name="Cagnac O."/>
            <person name="Amato A."/>
        </authorList>
    </citation>
    <scope>NUCLEOTIDE SEQUENCE [LARGE SCALE GENOMIC DNA]</scope>
</reference>
<comment type="caution">
    <text evidence="5">The sequence shown here is derived from an EMBL/GenBank/DDBJ whole genome shotgun (WGS) entry which is preliminary data.</text>
</comment>
<dbReference type="GO" id="GO:0070740">
    <property type="term" value="F:tubulin-glutamic acid ligase activity"/>
    <property type="evidence" value="ECO:0007669"/>
    <property type="project" value="TreeGrafter"/>
</dbReference>
<feature type="compositionally biased region" description="Polar residues" evidence="4">
    <location>
        <begin position="590"/>
        <end position="618"/>
    </location>
</feature>
<keyword evidence="3" id="KW-0067">ATP-binding</keyword>
<evidence type="ECO:0000313" key="6">
    <source>
        <dbReference type="Proteomes" id="UP000241890"/>
    </source>
</evidence>
<dbReference type="PROSITE" id="PS51221">
    <property type="entry name" value="TTL"/>
    <property type="match status" value="1"/>
</dbReference>
<feature type="compositionally biased region" description="Basic and acidic residues" evidence="4">
    <location>
        <begin position="532"/>
        <end position="546"/>
    </location>
</feature>
<dbReference type="SUPFAM" id="SSF56059">
    <property type="entry name" value="Glutathione synthetase ATP-binding domain-like"/>
    <property type="match status" value="1"/>
</dbReference>
<feature type="compositionally biased region" description="Basic and acidic residues" evidence="4">
    <location>
        <begin position="42"/>
        <end position="73"/>
    </location>
</feature>
<dbReference type="GO" id="GO:0015631">
    <property type="term" value="F:tubulin binding"/>
    <property type="evidence" value="ECO:0007669"/>
    <property type="project" value="TreeGrafter"/>
</dbReference>
<dbReference type="PANTHER" id="PTHR12241">
    <property type="entry name" value="TUBULIN POLYGLUTAMYLASE"/>
    <property type="match status" value="1"/>
</dbReference>
<dbReference type="GO" id="GO:0036064">
    <property type="term" value="C:ciliary basal body"/>
    <property type="evidence" value="ECO:0007669"/>
    <property type="project" value="TreeGrafter"/>
</dbReference>
<dbReference type="GO" id="GO:0005524">
    <property type="term" value="F:ATP binding"/>
    <property type="evidence" value="ECO:0007669"/>
    <property type="project" value="UniProtKB-KW"/>
</dbReference>
<feature type="compositionally biased region" description="Basic and acidic residues" evidence="4">
    <location>
        <begin position="707"/>
        <end position="719"/>
    </location>
</feature>
<dbReference type="Pfam" id="PF03133">
    <property type="entry name" value="TTL"/>
    <property type="match status" value="1"/>
</dbReference>
<dbReference type="Proteomes" id="UP000241890">
    <property type="component" value="Unassembled WGS sequence"/>
</dbReference>
<dbReference type="InterPro" id="IPR004344">
    <property type="entry name" value="TTL/TTLL_fam"/>
</dbReference>